<evidence type="ECO:0000256" key="8">
    <source>
        <dbReference type="PIRSR" id="PIRSR035805-1"/>
    </source>
</evidence>
<feature type="active site" description="Proton acceptor" evidence="8">
    <location>
        <position position="77"/>
    </location>
</feature>
<feature type="binding site" evidence="9">
    <location>
        <position position="169"/>
    </location>
    <ligand>
        <name>substrate</name>
    </ligand>
</feature>
<evidence type="ECO:0000256" key="1">
    <source>
        <dbReference type="ARBA" id="ARBA00007587"/>
    </source>
</evidence>
<evidence type="ECO:0000256" key="6">
    <source>
        <dbReference type="ARBA" id="ARBA00022777"/>
    </source>
</evidence>
<keyword evidence="3 10" id="KW-0237">DNA synthesis</keyword>
<dbReference type="Pfam" id="PF00265">
    <property type="entry name" value="TK"/>
    <property type="match status" value="1"/>
</dbReference>
<gene>
    <name evidence="12" type="ORF">SAMN05216252_106269</name>
</gene>
<dbReference type="EC" id="2.7.1.21" evidence="2 10"/>
<dbReference type="SUPFAM" id="SSF57716">
    <property type="entry name" value="Glucocorticoid receptor-like (DNA-binding domain)"/>
    <property type="match status" value="1"/>
</dbReference>
<evidence type="ECO:0000256" key="11">
    <source>
        <dbReference type="RuleBase" id="RU004165"/>
    </source>
</evidence>
<dbReference type="GO" id="GO:0071897">
    <property type="term" value="P:DNA biosynthetic process"/>
    <property type="evidence" value="ECO:0007669"/>
    <property type="project" value="UniProtKB-KW"/>
</dbReference>
<keyword evidence="4 10" id="KW-0808">Transferase</keyword>
<dbReference type="Gene3D" id="3.40.50.300">
    <property type="entry name" value="P-loop containing nucleotide triphosphate hydrolases"/>
    <property type="match status" value="1"/>
</dbReference>
<organism evidence="12 13">
    <name type="scientific">Actinacidiphila glaucinigra</name>
    <dbReference type="NCBI Taxonomy" id="235986"/>
    <lineage>
        <taxon>Bacteria</taxon>
        <taxon>Bacillati</taxon>
        <taxon>Actinomycetota</taxon>
        <taxon>Actinomycetes</taxon>
        <taxon>Kitasatosporales</taxon>
        <taxon>Streptomycetaceae</taxon>
        <taxon>Actinacidiphila</taxon>
    </lineage>
</organism>
<dbReference type="GO" id="GO:0005524">
    <property type="term" value="F:ATP binding"/>
    <property type="evidence" value="ECO:0007669"/>
    <property type="project" value="UniProtKB-KW"/>
</dbReference>
<evidence type="ECO:0000313" key="13">
    <source>
        <dbReference type="Proteomes" id="UP000198280"/>
    </source>
</evidence>
<dbReference type="PANTHER" id="PTHR11441:SF0">
    <property type="entry name" value="THYMIDINE KINASE, CYTOSOLIC"/>
    <property type="match status" value="1"/>
</dbReference>
<keyword evidence="13" id="KW-1185">Reference proteome</keyword>
<keyword evidence="5 10" id="KW-0547">Nucleotide-binding</keyword>
<evidence type="ECO:0000256" key="4">
    <source>
        <dbReference type="ARBA" id="ARBA00022679"/>
    </source>
</evidence>
<dbReference type="InterPro" id="IPR001267">
    <property type="entry name" value="Thymidine_kinase"/>
</dbReference>
<keyword evidence="6 10" id="KW-0418">Kinase</keyword>
<comment type="catalytic activity">
    <reaction evidence="10">
        <text>thymidine + ATP = dTMP + ADP + H(+)</text>
        <dbReference type="Rhea" id="RHEA:19129"/>
        <dbReference type="ChEBI" id="CHEBI:15378"/>
        <dbReference type="ChEBI" id="CHEBI:17748"/>
        <dbReference type="ChEBI" id="CHEBI:30616"/>
        <dbReference type="ChEBI" id="CHEBI:63528"/>
        <dbReference type="ChEBI" id="CHEBI:456216"/>
        <dbReference type="EC" id="2.7.1.21"/>
    </reaction>
</comment>
<dbReference type="EMBL" id="FZOF01000006">
    <property type="protein sequence ID" value="SNS50853.1"/>
    <property type="molecule type" value="Genomic_DNA"/>
</dbReference>
<dbReference type="OrthoDB" id="9781579at2"/>
<comment type="similarity">
    <text evidence="1 11">Belongs to the thymidine kinase family.</text>
</comment>
<evidence type="ECO:0000256" key="3">
    <source>
        <dbReference type="ARBA" id="ARBA00022634"/>
    </source>
</evidence>
<evidence type="ECO:0000256" key="10">
    <source>
        <dbReference type="RuleBase" id="RU000544"/>
    </source>
</evidence>
<dbReference type="AlphaFoldDB" id="A0A239F3K8"/>
<evidence type="ECO:0000256" key="9">
    <source>
        <dbReference type="PIRSR" id="PIRSR035805-2"/>
    </source>
</evidence>
<dbReference type="SUPFAM" id="SSF52540">
    <property type="entry name" value="P-loop containing nucleoside triphosphate hydrolases"/>
    <property type="match status" value="1"/>
</dbReference>
<feature type="binding site" evidence="9">
    <location>
        <begin position="160"/>
        <end position="163"/>
    </location>
    <ligand>
        <name>substrate</name>
    </ligand>
</feature>
<dbReference type="RefSeq" id="WP_089224242.1">
    <property type="nucleotide sequence ID" value="NZ_FZOF01000006.1"/>
</dbReference>
<keyword evidence="7 10" id="KW-0067">ATP-binding</keyword>
<sequence length="186" mass="19990">MLRFFAGPMGAGKSTLALQMAFNYRQAGREGLLLTGPSRDGRMSSRLGVAEEAFQITESSDLVGLLSGSGSFAVVDEAQFLTPRQVEQLAAVVDREGMAVDAFGLLTDFRSHLFPGSGRLVELADAVIRLQADVFCWCQRPGLINARIEGGRVARSGAQVQVGDVGSTYRVLCRLHWAQGIAEKGQ</sequence>
<accession>A0A239F3K8</accession>
<evidence type="ECO:0000256" key="5">
    <source>
        <dbReference type="ARBA" id="ARBA00022741"/>
    </source>
</evidence>
<dbReference type="PANTHER" id="PTHR11441">
    <property type="entry name" value="THYMIDINE KINASE"/>
    <property type="match status" value="1"/>
</dbReference>
<protein>
    <recommendedName>
        <fullName evidence="2 10">Thymidine kinase</fullName>
        <ecNumber evidence="2 10">2.7.1.21</ecNumber>
    </recommendedName>
</protein>
<dbReference type="GO" id="GO:0004797">
    <property type="term" value="F:thymidine kinase activity"/>
    <property type="evidence" value="ECO:0007669"/>
    <property type="project" value="UniProtKB-EC"/>
</dbReference>
<proteinExistence type="inferred from homology"/>
<dbReference type="GO" id="GO:0046104">
    <property type="term" value="P:thymidine metabolic process"/>
    <property type="evidence" value="ECO:0007669"/>
    <property type="project" value="TreeGrafter"/>
</dbReference>
<evidence type="ECO:0000256" key="7">
    <source>
        <dbReference type="ARBA" id="ARBA00022840"/>
    </source>
</evidence>
<dbReference type="InterPro" id="IPR027417">
    <property type="entry name" value="P-loop_NTPase"/>
</dbReference>
<dbReference type="GO" id="GO:0005829">
    <property type="term" value="C:cytosol"/>
    <property type="evidence" value="ECO:0007669"/>
    <property type="project" value="TreeGrafter"/>
</dbReference>
<reference evidence="12 13" key="1">
    <citation type="submission" date="2017-06" db="EMBL/GenBank/DDBJ databases">
        <authorList>
            <person name="Kim H.J."/>
            <person name="Triplett B.A."/>
        </authorList>
    </citation>
    <scope>NUCLEOTIDE SEQUENCE [LARGE SCALE GENOMIC DNA]</scope>
    <source>
        <strain evidence="12 13">CGMCC 4.1858</strain>
    </source>
</reference>
<evidence type="ECO:0000313" key="12">
    <source>
        <dbReference type="EMBL" id="SNS50853.1"/>
    </source>
</evidence>
<dbReference type="PIRSF" id="PIRSF035805">
    <property type="entry name" value="TK_cell"/>
    <property type="match status" value="1"/>
</dbReference>
<evidence type="ECO:0000256" key="2">
    <source>
        <dbReference type="ARBA" id="ARBA00012118"/>
    </source>
</evidence>
<dbReference type="Proteomes" id="UP000198280">
    <property type="component" value="Unassembled WGS sequence"/>
</dbReference>
<name>A0A239F3K8_9ACTN</name>